<dbReference type="InterPro" id="IPR002018">
    <property type="entry name" value="CarbesteraseB"/>
</dbReference>
<sequence>MVAAVLLVVLSSLLIAARGFAIPKVPNFPNSPVFKTKLTTPIGSMNGTDTAVPGVQRFVVRYATAARWKAPVVATELHTLTSLPPVCPQLTDTDGNWTGDEDCLYVVLYVPSSASNLITWVHGGSLLVGGANDPMIEGSKLAQATSSVVAVVQYRLGVLGFLPPSAGANGNLGVRDVIAALTFLKTMSSSFSIPSSAVTLAGQSSGATLVRALLASPSASSLFSKAVLHSDTADYAFYKPATLTTFQNSFFPNSLNCSTSNTACLNALSLGTIMSAQQDFTSDAPSLDPASAGPVPLRPVVDNSLLTTTLTSTFPSSLKPLLVTNVKNEGAPLVFGGIPELPASMYGAVLSSLVPDDRADAVLNSPFYTLDSSDPDTLRTTLSEVVTDLGFRCPDWTLARNWASKGGSAFTALFLLGATHPSNDGIDFCTSSSTHVCHQDEIGIIFGTARSPSAAQKNLIAEVQTRYTAFVQNGDPNAKASVFAAAGVNGQAQTQAWVRTTAADQIPVLPLGGAGPVDMGACVSSFWGSSAVPYDYQLHGL</sequence>
<dbReference type="OrthoDB" id="408631at2759"/>
<dbReference type="ESTHER" id="exigl-a0a166al33">
    <property type="family name" value="Fungal_carboxylesterase_lipase"/>
</dbReference>
<dbReference type="AlphaFoldDB" id="A0A166AL33"/>
<keyword evidence="3" id="KW-0378">Hydrolase</keyword>
<dbReference type="InterPro" id="IPR029058">
    <property type="entry name" value="AB_hydrolase_fold"/>
</dbReference>
<dbReference type="InParanoid" id="A0A166AL33"/>
<dbReference type="PANTHER" id="PTHR45570">
    <property type="entry name" value="CARBOXYLIC ESTER HYDROLASE"/>
    <property type="match status" value="1"/>
</dbReference>
<dbReference type="STRING" id="1314781.A0A166AL33"/>
<dbReference type="EMBL" id="KV425997">
    <property type="protein sequence ID" value="KZV92999.1"/>
    <property type="molecule type" value="Genomic_DNA"/>
</dbReference>
<gene>
    <name evidence="3" type="ORF">EXIGLDRAFT_717650</name>
</gene>
<dbReference type="SUPFAM" id="SSF53474">
    <property type="entry name" value="alpha/beta-Hydrolases"/>
    <property type="match status" value="1"/>
</dbReference>
<feature type="chain" id="PRO_5007870729" evidence="1">
    <location>
        <begin position="20"/>
        <end position="541"/>
    </location>
</feature>
<feature type="signal peptide" evidence="1">
    <location>
        <begin position="1"/>
        <end position="19"/>
    </location>
</feature>
<dbReference type="Proteomes" id="UP000077266">
    <property type="component" value="Unassembled WGS sequence"/>
</dbReference>
<dbReference type="Gene3D" id="3.40.50.1820">
    <property type="entry name" value="alpha/beta hydrolase"/>
    <property type="match status" value="1"/>
</dbReference>
<reference evidence="3 4" key="1">
    <citation type="journal article" date="2016" name="Mol. Biol. Evol.">
        <title>Comparative Genomics of Early-Diverging Mushroom-Forming Fungi Provides Insights into the Origins of Lignocellulose Decay Capabilities.</title>
        <authorList>
            <person name="Nagy L.G."/>
            <person name="Riley R."/>
            <person name="Tritt A."/>
            <person name="Adam C."/>
            <person name="Daum C."/>
            <person name="Floudas D."/>
            <person name="Sun H."/>
            <person name="Yadav J.S."/>
            <person name="Pangilinan J."/>
            <person name="Larsson K.H."/>
            <person name="Matsuura K."/>
            <person name="Barry K."/>
            <person name="Labutti K."/>
            <person name="Kuo R."/>
            <person name="Ohm R.A."/>
            <person name="Bhattacharya S.S."/>
            <person name="Shirouzu T."/>
            <person name="Yoshinaga Y."/>
            <person name="Martin F.M."/>
            <person name="Grigoriev I.V."/>
            <person name="Hibbett D.S."/>
        </authorList>
    </citation>
    <scope>NUCLEOTIDE SEQUENCE [LARGE SCALE GENOMIC DNA]</scope>
    <source>
        <strain evidence="3 4">HHB12029</strain>
    </source>
</reference>
<evidence type="ECO:0000259" key="2">
    <source>
        <dbReference type="Pfam" id="PF00135"/>
    </source>
</evidence>
<evidence type="ECO:0000313" key="3">
    <source>
        <dbReference type="EMBL" id="KZV92999.1"/>
    </source>
</evidence>
<keyword evidence="4" id="KW-1185">Reference proteome</keyword>
<keyword evidence="1" id="KW-0732">Signal</keyword>
<dbReference type="GO" id="GO:0016787">
    <property type="term" value="F:hydrolase activity"/>
    <property type="evidence" value="ECO:0007669"/>
    <property type="project" value="UniProtKB-KW"/>
</dbReference>
<dbReference type="PANTHER" id="PTHR45570:SF1">
    <property type="entry name" value="CARBOXYLIC ESTER HYDROLASE"/>
    <property type="match status" value="1"/>
</dbReference>
<evidence type="ECO:0000313" key="4">
    <source>
        <dbReference type="Proteomes" id="UP000077266"/>
    </source>
</evidence>
<name>A0A166AL33_EXIGL</name>
<protein>
    <submittedName>
        <fullName evidence="3">Alpha/beta-hydrolase</fullName>
    </submittedName>
</protein>
<dbReference type="Pfam" id="PF00135">
    <property type="entry name" value="COesterase"/>
    <property type="match status" value="1"/>
</dbReference>
<accession>A0A166AL33</accession>
<proteinExistence type="predicted"/>
<organism evidence="3 4">
    <name type="scientific">Exidia glandulosa HHB12029</name>
    <dbReference type="NCBI Taxonomy" id="1314781"/>
    <lineage>
        <taxon>Eukaryota</taxon>
        <taxon>Fungi</taxon>
        <taxon>Dikarya</taxon>
        <taxon>Basidiomycota</taxon>
        <taxon>Agaricomycotina</taxon>
        <taxon>Agaricomycetes</taxon>
        <taxon>Auriculariales</taxon>
        <taxon>Exidiaceae</taxon>
        <taxon>Exidia</taxon>
    </lineage>
</organism>
<feature type="domain" description="Carboxylesterase type B" evidence="2">
    <location>
        <begin position="37"/>
        <end position="501"/>
    </location>
</feature>
<evidence type="ECO:0000256" key="1">
    <source>
        <dbReference type="SAM" id="SignalP"/>
    </source>
</evidence>